<keyword evidence="2" id="KW-1133">Transmembrane helix</keyword>
<keyword evidence="2" id="KW-0472">Membrane</keyword>
<dbReference type="EMBL" id="CP032452">
    <property type="protein sequence ID" value="QEZ67730.1"/>
    <property type="molecule type" value="Genomic_DNA"/>
</dbReference>
<evidence type="ECO:0000256" key="2">
    <source>
        <dbReference type="SAM" id="Phobius"/>
    </source>
</evidence>
<dbReference type="PANTHER" id="PTHR37813">
    <property type="entry name" value="FELS-2 PROPHAGE PROTEIN"/>
    <property type="match status" value="1"/>
</dbReference>
<name>A0A5P3XBL2_PARBF</name>
<evidence type="ECO:0000313" key="4">
    <source>
        <dbReference type="Proteomes" id="UP000326961"/>
    </source>
</evidence>
<dbReference type="PANTHER" id="PTHR37813:SF1">
    <property type="entry name" value="FELS-2 PROPHAGE PROTEIN"/>
    <property type="match status" value="1"/>
</dbReference>
<reference evidence="3 4" key="1">
    <citation type="submission" date="2018-09" db="EMBL/GenBank/DDBJ databases">
        <title>A clostridial neurotoxin that targets Anopheles mosquitoes.</title>
        <authorList>
            <person name="Contreras E."/>
            <person name="Masuyer G."/>
            <person name="Qureshi N."/>
            <person name="Chawla S."/>
            <person name="Lim H.L."/>
            <person name="Chen J."/>
            <person name="Stenmark P."/>
            <person name="Gill S."/>
        </authorList>
    </citation>
    <scope>NUCLEOTIDE SEQUENCE [LARGE SCALE GENOMIC DNA]</scope>
    <source>
        <strain evidence="3 4">Cbm</strain>
    </source>
</reference>
<accession>A0A5P3XBL2</accession>
<dbReference type="Gene3D" id="1.20.120.20">
    <property type="entry name" value="Apolipoprotein"/>
    <property type="match status" value="1"/>
</dbReference>
<dbReference type="NCBIfam" id="TIGR01760">
    <property type="entry name" value="tape_meas_TP901"/>
    <property type="match status" value="1"/>
</dbReference>
<organism evidence="3 4">
    <name type="scientific">Paraclostridium bifermentans</name>
    <name type="common">Clostridium bifermentans</name>
    <dbReference type="NCBI Taxonomy" id="1490"/>
    <lineage>
        <taxon>Bacteria</taxon>
        <taxon>Bacillati</taxon>
        <taxon>Bacillota</taxon>
        <taxon>Clostridia</taxon>
        <taxon>Peptostreptococcales</taxon>
        <taxon>Peptostreptococcaceae</taxon>
        <taxon>Paraclostridium</taxon>
    </lineage>
</organism>
<feature type="transmembrane region" description="Helical" evidence="2">
    <location>
        <begin position="296"/>
        <end position="320"/>
    </location>
</feature>
<dbReference type="InterPro" id="IPR010090">
    <property type="entry name" value="Phage_tape_meas"/>
</dbReference>
<dbReference type="Proteomes" id="UP000326961">
    <property type="component" value="Chromosome"/>
</dbReference>
<keyword evidence="2" id="KW-0812">Transmembrane</keyword>
<evidence type="ECO:0000256" key="1">
    <source>
        <dbReference type="ARBA" id="ARBA00022612"/>
    </source>
</evidence>
<dbReference type="AlphaFoldDB" id="A0A5P3XBL2"/>
<gene>
    <name evidence="3" type="ORF">D4A35_01820</name>
</gene>
<proteinExistence type="predicted"/>
<keyword evidence="1" id="KW-1188">Viral release from host cell</keyword>
<protein>
    <submittedName>
        <fullName evidence="3">Phage tail tape measure protein</fullName>
    </submittedName>
</protein>
<dbReference type="RefSeq" id="WP_150885516.1">
    <property type="nucleotide sequence ID" value="NZ_CP032452.1"/>
</dbReference>
<sequence>MSELGNMSWTINVDKDKAIQGLKKVQQEVNNTDSKMSSSGSKINRDFVSNVSQGLVSTGKTMTAIGAGIVTSIGGIVMAGANWSAEVAGQQFLYNNLDKSIQKSIDANAKNAKSIGLTSQQYKNSATTMSTFYKNMGLTTKETSNLSGETMNLVADLAAVTDMPFDEAMGRFKSGLMGNYEALDAFGVNVSAASLENSEFVKGLGKSWNQLSDTEKMMAVYNEVMRQGSSAQGLAKQEANGFGMQLKLLWQSVKETAGSIGEKLLPVLEPLVQKFVGVAEKVADWANKNPELVQTILMVVGGLGVLLAIVGPIIMIIGMAGMAMLTFSAMSLPVVGVIAAIVAVIALLVGAGIYLATHWDELSAKASEIWNNIKTTVSNLVSQCVEWVKSKWDQAKTCINTTWDNIKSVASSTWQAIKDVIVNLVTGAVNNVKTLISNMKSIISAAWNTIKGVTNTIWTGIKTVISTLFTGAFNHVKLVIGLIKAVFSGDLAGAKQIVKGIFDNIKSTIKGVMDTAKDTVKSAIDKIKGFFNFSWSLPKLKVPDITITGKFGLNPPSVPKFGIRWHHKGAIFTKPTIFGSHGVGDANNGMGNKPEAVLPIDKLYGYVEGGVRNALKGSTSSNENVNYNININFSDIKVQSESDMKKIAEIVSKETQREITRNNRRGGYSYAR</sequence>
<evidence type="ECO:0000313" key="3">
    <source>
        <dbReference type="EMBL" id="QEZ67730.1"/>
    </source>
</evidence>
<feature type="transmembrane region" description="Helical" evidence="2">
    <location>
        <begin position="332"/>
        <end position="356"/>
    </location>
</feature>